<dbReference type="Proteomes" id="UP000003645">
    <property type="component" value="Chromosome"/>
</dbReference>
<keyword evidence="8" id="KW-1185">Reference proteome</keyword>
<name>A0A0D4CK59_LIMMU</name>
<evidence type="ECO:0000259" key="5">
    <source>
        <dbReference type="PROSITE" id="PS50932"/>
    </source>
</evidence>
<dbReference type="CDD" id="cd01392">
    <property type="entry name" value="HTH_LacI"/>
    <property type="match status" value="1"/>
</dbReference>
<feature type="domain" description="HTH lacI-type" evidence="5">
    <location>
        <begin position="7"/>
        <end position="61"/>
    </location>
</feature>
<dbReference type="GO" id="GO:0003700">
    <property type="term" value="F:DNA-binding transcription factor activity"/>
    <property type="evidence" value="ECO:0007669"/>
    <property type="project" value="TreeGrafter"/>
</dbReference>
<protein>
    <submittedName>
        <fullName evidence="7">LacI family transcriptional regulator</fullName>
    </submittedName>
</protein>
<dbReference type="InterPro" id="IPR001387">
    <property type="entry name" value="Cro/C1-type_HTH"/>
</dbReference>
<sequence>MEANHRPKLEDVAAAAGVSKTTVSRVLNHRGYLSEKTIAKVQKAMQELDYRPNIIARQLYKQRTDLVGMIFPTVDNPFFSQLEAEMERQLYRNGYKVLIGNSQNDPAKEENYLQQLLTHQVDGLIVGTQNRGLIGYQHANLPVVAIDQVVGKNIPVVSSDNYQGGLLATQRLLDDGCRHIIHTNGPLGLDTPTQKRREAYEHLMTKNNLPAITYHLDFNISTIDKERVFRRIFEEPPEVDGIFAANDTDASTIINLASEYGKRIPEDLKIVGYDGSNVTRLLLPGLTTIQQPIDEMADLAVQLLQARINGQNVKSVVLPVTIWNGKTA</sequence>
<dbReference type="PROSITE" id="PS00356">
    <property type="entry name" value="HTH_LACI_1"/>
    <property type="match status" value="1"/>
</dbReference>
<dbReference type="InterPro" id="IPR046335">
    <property type="entry name" value="LacI/GalR-like_sensor"/>
</dbReference>
<dbReference type="PROSITE" id="PS50943">
    <property type="entry name" value="HTH_CROC1"/>
    <property type="match status" value="1"/>
</dbReference>
<dbReference type="Gene3D" id="1.10.260.40">
    <property type="entry name" value="lambda repressor-like DNA-binding domains"/>
    <property type="match status" value="1"/>
</dbReference>
<evidence type="ECO:0000313" key="7">
    <source>
        <dbReference type="EMBL" id="AJT50459.1"/>
    </source>
</evidence>
<dbReference type="HOGENOM" id="CLU_037628_6_0_9"/>
<dbReference type="STRING" id="1130798.LBLM1_04965"/>
<organism evidence="7 8">
    <name type="scientific">Limosilactobacillus mucosae LM1</name>
    <dbReference type="NCBI Taxonomy" id="1130798"/>
    <lineage>
        <taxon>Bacteria</taxon>
        <taxon>Bacillati</taxon>
        <taxon>Bacillota</taxon>
        <taxon>Bacilli</taxon>
        <taxon>Lactobacillales</taxon>
        <taxon>Lactobacillaceae</taxon>
        <taxon>Limosilactobacillus</taxon>
    </lineage>
</organism>
<dbReference type="PANTHER" id="PTHR30146">
    <property type="entry name" value="LACI-RELATED TRANSCRIPTIONAL REPRESSOR"/>
    <property type="match status" value="1"/>
</dbReference>
<keyword evidence="3" id="KW-0238">DNA-binding</keyword>
<evidence type="ECO:0000256" key="2">
    <source>
        <dbReference type="ARBA" id="ARBA00023015"/>
    </source>
</evidence>
<dbReference type="InterPro" id="IPR028082">
    <property type="entry name" value="Peripla_BP_I"/>
</dbReference>
<feature type="domain" description="HTH cro/C1-type" evidence="6">
    <location>
        <begin position="9"/>
        <end position="51"/>
    </location>
</feature>
<dbReference type="InterPro" id="IPR010982">
    <property type="entry name" value="Lambda_DNA-bd_dom_sf"/>
</dbReference>
<dbReference type="Pfam" id="PF00356">
    <property type="entry name" value="LacI"/>
    <property type="match status" value="1"/>
</dbReference>
<dbReference type="SUPFAM" id="SSF47413">
    <property type="entry name" value="lambda repressor-like DNA-binding domains"/>
    <property type="match status" value="1"/>
</dbReference>
<dbReference type="EMBL" id="CP011013">
    <property type="protein sequence ID" value="AJT50459.1"/>
    <property type="molecule type" value="Genomic_DNA"/>
</dbReference>
<keyword evidence="4" id="KW-0804">Transcription</keyword>
<keyword evidence="1" id="KW-0678">Repressor</keyword>
<evidence type="ECO:0000313" key="8">
    <source>
        <dbReference type="Proteomes" id="UP000003645"/>
    </source>
</evidence>
<dbReference type="AlphaFoldDB" id="A0A0D4CK59"/>
<accession>A0A0D4CK59</accession>
<gene>
    <name evidence="7" type="ORF">LBLM1_04965</name>
</gene>
<evidence type="ECO:0000256" key="1">
    <source>
        <dbReference type="ARBA" id="ARBA00022491"/>
    </source>
</evidence>
<dbReference type="InterPro" id="IPR000843">
    <property type="entry name" value="HTH_LacI"/>
</dbReference>
<dbReference type="RefSeq" id="WP_006499848.1">
    <property type="nucleotide sequence ID" value="NZ_CP011013.1"/>
</dbReference>
<dbReference type="OrthoDB" id="9796186at2"/>
<dbReference type="PRINTS" id="PR00036">
    <property type="entry name" value="HTHLACI"/>
</dbReference>
<dbReference type="GO" id="GO:0000976">
    <property type="term" value="F:transcription cis-regulatory region binding"/>
    <property type="evidence" value="ECO:0007669"/>
    <property type="project" value="TreeGrafter"/>
</dbReference>
<dbReference type="CDD" id="cd06291">
    <property type="entry name" value="PBP1_Qymf-like"/>
    <property type="match status" value="1"/>
</dbReference>
<dbReference type="PANTHER" id="PTHR30146:SF95">
    <property type="entry name" value="RIBOSE OPERON REPRESSOR"/>
    <property type="match status" value="1"/>
</dbReference>
<evidence type="ECO:0000259" key="6">
    <source>
        <dbReference type="PROSITE" id="PS50943"/>
    </source>
</evidence>
<dbReference type="PROSITE" id="PS50932">
    <property type="entry name" value="HTH_LACI_2"/>
    <property type="match status" value="1"/>
</dbReference>
<dbReference type="SUPFAM" id="SSF53822">
    <property type="entry name" value="Periplasmic binding protein-like I"/>
    <property type="match status" value="1"/>
</dbReference>
<evidence type="ECO:0000256" key="4">
    <source>
        <dbReference type="ARBA" id="ARBA00023163"/>
    </source>
</evidence>
<evidence type="ECO:0000256" key="3">
    <source>
        <dbReference type="ARBA" id="ARBA00023125"/>
    </source>
</evidence>
<proteinExistence type="predicted"/>
<dbReference type="KEGG" id="lmu:LBLM1_04965"/>
<dbReference type="SMART" id="SM00354">
    <property type="entry name" value="HTH_LACI"/>
    <property type="match status" value="1"/>
</dbReference>
<dbReference type="Gene3D" id="3.40.50.2300">
    <property type="match status" value="2"/>
</dbReference>
<reference evidence="7 8" key="1">
    <citation type="journal article" date="2012" name="J. Bacteriol.">
        <title>Genome sequence of Lactobacillus mucosae LM1, isolated from piglet feces.</title>
        <authorList>
            <person name="Lee J.H."/>
            <person name="Valeriano V.D."/>
            <person name="Shin Y.R."/>
            <person name="Chae J.P."/>
            <person name="Kim G.B."/>
            <person name="Ham J.S."/>
            <person name="Chun J."/>
            <person name="Kang D.K."/>
        </authorList>
    </citation>
    <scope>NUCLEOTIDE SEQUENCE [LARGE SCALE GENOMIC DNA]</scope>
    <source>
        <strain evidence="7 8">LM1</strain>
    </source>
</reference>
<keyword evidence="2" id="KW-0805">Transcription regulation</keyword>
<dbReference type="Pfam" id="PF13377">
    <property type="entry name" value="Peripla_BP_3"/>
    <property type="match status" value="1"/>
</dbReference>